<dbReference type="Pfam" id="PF00023">
    <property type="entry name" value="Ank"/>
    <property type="match status" value="1"/>
</dbReference>
<dbReference type="PRINTS" id="PR01415">
    <property type="entry name" value="ANKYRIN"/>
</dbReference>
<keyword evidence="1" id="KW-0040">ANK repeat</keyword>
<dbReference type="PANTHER" id="PTHR11255:SF80">
    <property type="entry name" value="EYE-SPECIFIC DIACYLGLYCEROL KINASE"/>
    <property type="match status" value="1"/>
</dbReference>
<feature type="domain" description="DAGKc" evidence="2">
    <location>
        <begin position="2"/>
        <end position="136"/>
    </location>
</feature>
<dbReference type="PROSITE" id="PS50088">
    <property type="entry name" value="ANK_REPEAT"/>
    <property type="match status" value="2"/>
</dbReference>
<dbReference type="SUPFAM" id="SSF111331">
    <property type="entry name" value="NAD kinase/diacylglycerol kinase-like"/>
    <property type="match status" value="1"/>
</dbReference>
<dbReference type="InterPro" id="IPR016064">
    <property type="entry name" value="NAD/diacylglycerol_kinase_sf"/>
</dbReference>
<dbReference type="FunFam" id="1.25.40.20:FF:000204">
    <property type="entry name" value="Diacylglycerol kinase"/>
    <property type="match status" value="1"/>
</dbReference>
<dbReference type="Pfam" id="PF00781">
    <property type="entry name" value="DAGK_cat"/>
    <property type="match status" value="1"/>
</dbReference>
<accession>A0A162NRZ5</accession>
<dbReference type="EMBL" id="LRGB01000547">
    <property type="protein sequence ID" value="KZS18218.1"/>
    <property type="molecule type" value="Genomic_DNA"/>
</dbReference>
<gene>
    <name evidence="3" type="ORF">APZ42_015623</name>
</gene>
<dbReference type="SMART" id="SM00046">
    <property type="entry name" value="DAGKc"/>
    <property type="match status" value="1"/>
</dbReference>
<dbReference type="GO" id="GO:0005886">
    <property type="term" value="C:plasma membrane"/>
    <property type="evidence" value="ECO:0007669"/>
    <property type="project" value="TreeGrafter"/>
</dbReference>
<evidence type="ECO:0000313" key="3">
    <source>
        <dbReference type="EMBL" id="KZS18218.1"/>
    </source>
</evidence>
<dbReference type="InterPro" id="IPR037607">
    <property type="entry name" value="DGK"/>
</dbReference>
<dbReference type="AlphaFoldDB" id="A0A162NRZ5"/>
<dbReference type="Gene3D" id="1.25.40.20">
    <property type="entry name" value="Ankyrin repeat-containing domain"/>
    <property type="match status" value="2"/>
</dbReference>
<keyword evidence="4" id="KW-1185">Reference proteome</keyword>
<keyword evidence="3" id="KW-0808">Transferase</keyword>
<keyword evidence="3" id="KW-0418">Kinase</keyword>
<protein>
    <submittedName>
        <fullName evidence="3">Diacylglycerol kinase</fullName>
    </submittedName>
</protein>
<reference evidence="3 4" key="1">
    <citation type="submission" date="2016-03" db="EMBL/GenBank/DDBJ databases">
        <title>EvidentialGene: Evidence-directed Construction of Genes on Genomes.</title>
        <authorList>
            <person name="Gilbert D.G."/>
            <person name="Choi J.-H."/>
            <person name="Mockaitis K."/>
            <person name="Colbourne J."/>
            <person name="Pfrender M."/>
        </authorList>
    </citation>
    <scope>NUCLEOTIDE SEQUENCE [LARGE SCALE GENOMIC DNA]</scope>
    <source>
        <strain evidence="3 4">Xinb3</strain>
        <tissue evidence="3">Complete organism</tissue>
    </source>
</reference>
<proteinExistence type="predicted"/>
<dbReference type="PROSITE" id="PS50146">
    <property type="entry name" value="DAGK"/>
    <property type="match status" value="1"/>
</dbReference>
<dbReference type="InterPro" id="IPR036770">
    <property type="entry name" value="Ankyrin_rpt-contain_sf"/>
</dbReference>
<sequence>MAGSRPIIVFLNPKSGGNQGAKLMQKFQWLLNPRQVFDLTQGGPRAGLEMFRKVPNLRVLACGGDGTAGWVLSILDQIDISPAPPVGVLPLGTGNDLARALGWGGLKDLHASGYSLLSIDAQGQTALHWAARHGHRDVIKYLLASSPSALLDMVDNEKGQTALHKAALARQRAISCMLVAAGASLSLADKERHTPRNLAERAGDADLAIYLESQENFHKNAADNVETSV</sequence>
<feature type="repeat" description="ANK" evidence="1">
    <location>
        <begin position="158"/>
        <end position="190"/>
    </location>
</feature>
<dbReference type="PANTHER" id="PTHR11255">
    <property type="entry name" value="DIACYLGLYCEROL KINASE"/>
    <property type="match status" value="1"/>
</dbReference>
<evidence type="ECO:0000259" key="2">
    <source>
        <dbReference type="PROSITE" id="PS50146"/>
    </source>
</evidence>
<dbReference type="PROSITE" id="PS50297">
    <property type="entry name" value="ANK_REP_REGION"/>
    <property type="match status" value="2"/>
</dbReference>
<evidence type="ECO:0000256" key="1">
    <source>
        <dbReference type="PROSITE-ProRule" id="PRU00023"/>
    </source>
</evidence>
<dbReference type="InterPro" id="IPR002110">
    <property type="entry name" value="Ankyrin_rpt"/>
</dbReference>
<dbReference type="STRING" id="35525.A0A162NRZ5"/>
<dbReference type="GO" id="GO:0004143">
    <property type="term" value="F:ATP-dependent diacylglycerol kinase activity"/>
    <property type="evidence" value="ECO:0007669"/>
    <property type="project" value="InterPro"/>
</dbReference>
<dbReference type="Gene3D" id="3.40.50.10330">
    <property type="entry name" value="Probable inorganic polyphosphate/atp-NAD kinase, domain 1"/>
    <property type="match status" value="1"/>
</dbReference>
<name>A0A162NRZ5_9CRUS</name>
<dbReference type="InterPro" id="IPR001206">
    <property type="entry name" value="Diacylglycerol_kinase_cat_dom"/>
</dbReference>
<dbReference type="InterPro" id="IPR017438">
    <property type="entry name" value="ATP-NAD_kinase_N"/>
</dbReference>
<evidence type="ECO:0000313" key="4">
    <source>
        <dbReference type="Proteomes" id="UP000076858"/>
    </source>
</evidence>
<dbReference type="Proteomes" id="UP000076858">
    <property type="component" value="Unassembled WGS sequence"/>
</dbReference>
<feature type="repeat" description="ANK" evidence="1">
    <location>
        <begin position="122"/>
        <end position="143"/>
    </location>
</feature>
<organism evidence="3 4">
    <name type="scientific">Daphnia magna</name>
    <dbReference type="NCBI Taxonomy" id="35525"/>
    <lineage>
        <taxon>Eukaryota</taxon>
        <taxon>Metazoa</taxon>
        <taxon>Ecdysozoa</taxon>
        <taxon>Arthropoda</taxon>
        <taxon>Crustacea</taxon>
        <taxon>Branchiopoda</taxon>
        <taxon>Diplostraca</taxon>
        <taxon>Cladocera</taxon>
        <taxon>Anomopoda</taxon>
        <taxon>Daphniidae</taxon>
        <taxon>Daphnia</taxon>
    </lineage>
</organism>
<dbReference type="SUPFAM" id="SSF48403">
    <property type="entry name" value="Ankyrin repeat"/>
    <property type="match status" value="1"/>
</dbReference>
<dbReference type="GO" id="GO:0007165">
    <property type="term" value="P:signal transduction"/>
    <property type="evidence" value="ECO:0007669"/>
    <property type="project" value="InterPro"/>
</dbReference>
<dbReference type="SMART" id="SM00248">
    <property type="entry name" value="ANK"/>
    <property type="match status" value="2"/>
</dbReference>
<comment type="caution">
    <text evidence="3">The sequence shown here is derived from an EMBL/GenBank/DDBJ whole genome shotgun (WGS) entry which is preliminary data.</text>
</comment>